<keyword evidence="2" id="KW-0813">Transport</keyword>
<keyword evidence="3" id="KW-0812">Transmembrane</keyword>
<dbReference type="Pfam" id="PF02632">
    <property type="entry name" value="BioY"/>
    <property type="match status" value="1"/>
</dbReference>
<reference evidence="4 5" key="1">
    <citation type="submission" date="2016-10" db="EMBL/GenBank/DDBJ databases">
        <authorList>
            <person name="de Groot N.N."/>
        </authorList>
    </citation>
    <scope>NUCLEOTIDE SEQUENCE [LARGE SCALE GENOMIC DNA]</scope>
    <source>
        <strain evidence="4 5">CPCC 201354</strain>
    </source>
</reference>
<evidence type="ECO:0000313" key="4">
    <source>
        <dbReference type="EMBL" id="SDG92136.1"/>
    </source>
</evidence>
<feature type="transmembrane region" description="Helical" evidence="3">
    <location>
        <begin position="98"/>
        <end position="115"/>
    </location>
</feature>
<proteinExistence type="inferred from homology"/>
<keyword evidence="3" id="KW-1133">Transmembrane helix</keyword>
<dbReference type="GO" id="GO:0015225">
    <property type="term" value="F:biotin transmembrane transporter activity"/>
    <property type="evidence" value="ECO:0007669"/>
    <property type="project" value="UniProtKB-UniRule"/>
</dbReference>
<gene>
    <name evidence="4" type="ORF">SAMN05421505_109122</name>
</gene>
<dbReference type="OrthoDB" id="1496139at2"/>
<name>A0A1G7Y776_9ACTN</name>
<keyword evidence="2" id="KW-1003">Cell membrane</keyword>
<feature type="transmembrane region" description="Helical" evidence="3">
    <location>
        <begin position="25"/>
        <end position="45"/>
    </location>
</feature>
<sequence>MANVSAVGKPAVLSDLLPGTRVRDAALVVGAALLTGVAAQISFLIPGTPVPVTLQTFAALFAGAALGFPRAFLGMALYLALGQLGLPWFAPEGGNATLGYVVGFIIAASAVGALASRGGDRTPLRTLATMALGTLLIYAAGVPWLMVATGMDFGTAIDKGVVPFLLADGLKILLAAGILPLAWKLTRR</sequence>
<evidence type="ECO:0000256" key="2">
    <source>
        <dbReference type="PIRNR" id="PIRNR016661"/>
    </source>
</evidence>
<dbReference type="STRING" id="504805.SAMN05421505_109122"/>
<comment type="subcellular location">
    <subcellularLocation>
        <location evidence="2">Cell membrane</location>
        <topology evidence="2">Multi-pass membrane protein</topology>
    </subcellularLocation>
</comment>
<feature type="transmembrane region" description="Helical" evidence="3">
    <location>
        <begin position="161"/>
        <end position="183"/>
    </location>
</feature>
<dbReference type="PIRSF" id="PIRSF016661">
    <property type="entry name" value="BioY"/>
    <property type="match status" value="1"/>
</dbReference>
<protein>
    <recommendedName>
        <fullName evidence="2">Biotin transporter</fullName>
    </recommendedName>
</protein>
<evidence type="ECO:0000256" key="1">
    <source>
        <dbReference type="ARBA" id="ARBA00010692"/>
    </source>
</evidence>
<accession>A0A1G7Y776</accession>
<dbReference type="PANTHER" id="PTHR34295">
    <property type="entry name" value="BIOTIN TRANSPORTER BIOY"/>
    <property type="match status" value="1"/>
</dbReference>
<evidence type="ECO:0000313" key="5">
    <source>
        <dbReference type="Proteomes" id="UP000198923"/>
    </source>
</evidence>
<dbReference type="RefSeq" id="WP_093170444.1">
    <property type="nucleotide sequence ID" value="NZ_FNCN01000009.1"/>
</dbReference>
<keyword evidence="2 3" id="KW-0472">Membrane</keyword>
<dbReference type="Gene3D" id="1.10.1760.20">
    <property type="match status" value="1"/>
</dbReference>
<dbReference type="Proteomes" id="UP000198923">
    <property type="component" value="Unassembled WGS sequence"/>
</dbReference>
<dbReference type="EMBL" id="FNCN01000009">
    <property type="protein sequence ID" value="SDG92136.1"/>
    <property type="molecule type" value="Genomic_DNA"/>
</dbReference>
<dbReference type="PANTHER" id="PTHR34295:SF1">
    <property type="entry name" value="BIOTIN TRANSPORTER BIOY"/>
    <property type="match status" value="1"/>
</dbReference>
<feature type="transmembrane region" description="Helical" evidence="3">
    <location>
        <begin position="57"/>
        <end position="78"/>
    </location>
</feature>
<evidence type="ECO:0000256" key="3">
    <source>
        <dbReference type="SAM" id="Phobius"/>
    </source>
</evidence>
<dbReference type="GO" id="GO:0005886">
    <property type="term" value="C:plasma membrane"/>
    <property type="evidence" value="ECO:0007669"/>
    <property type="project" value="UniProtKB-SubCell"/>
</dbReference>
<comment type="similarity">
    <text evidence="1 2">Belongs to the BioY family.</text>
</comment>
<organism evidence="4 5">
    <name type="scientific">Sinosporangium album</name>
    <dbReference type="NCBI Taxonomy" id="504805"/>
    <lineage>
        <taxon>Bacteria</taxon>
        <taxon>Bacillati</taxon>
        <taxon>Actinomycetota</taxon>
        <taxon>Actinomycetes</taxon>
        <taxon>Streptosporangiales</taxon>
        <taxon>Streptosporangiaceae</taxon>
        <taxon>Sinosporangium</taxon>
    </lineage>
</organism>
<feature type="transmembrane region" description="Helical" evidence="3">
    <location>
        <begin position="127"/>
        <end position="149"/>
    </location>
</feature>
<keyword evidence="5" id="KW-1185">Reference proteome</keyword>
<dbReference type="InterPro" id="IPR003784">
    <property type="entry name" value="BioY"/>
</dbReference>
<dbReference type="AlphaFoldDB" id="A0A1G7Y776"/>